<accession>A0ABZ0Z136</accession>
<protein>
    <submittedName>
        <fullName evidence="2">Uncharacterized protein</fullName>
    </submittedName>
</protein>
<keyword evidence="1" id="KW-0812">Transmembrane</keyword>
<keyword evidence="1" id="KW-0472">Membrane</keyword>
<keyword evidence="1" id="KW-1133">Transmembrane helix</keyword>
<evidence type="ECO:0000256" key="1">
    <source>
        <dbReference type="SAM" id="Phobius"/>
    </source>
</evidence>
<organism evidence="2 3">
    <name type="scientific">phage Lak_Megaphage_RVC_AP3_GC26</name>
    <dbReference type="NCBI Taxonomy" id="3109225"/>
    <lineage>
        <taxon>Viruses</taxon>
        <taxon>Duplodnaviria</taxon>
        <taxon>Heunggongvirae</taxon>
        <taxon>Uroviricota</taxon>
        <taxon>Caudoviricetes</taxon>
        <taxon>Caudoviricetes code 15 clade</taxon>
    </lineage>
</organism>
<name>A0ABZ0Z136_9CAUD</name>
<evidence type="ECO:0000313" key="2">
    <source>
        <dbReference type="EMBL" id="WQJ51307.1"/>
    </source>
</evidence>
<dbReference type="Proteomes" id="UP001348805">
    <property type="component" value="Segment"/>
</dbReference>
<reference evidence="2 3" key="1">
    <citation type="submission" date="2023-11" db="EMBL/GenBank/DDBJ databases">
        <authorList>
            <person name="Cook R."/>
            <person name="Crisci M."/>
            <person name="Pye H."/>
            <person name="Adriaenssens E."/>
            <person name="Santini J."/>
        </authorList>
    </citation>
    <scope>NUCLEOTIDE SEQUENCE [LARGE SCALE GENOMIC DNA]</scope>
    <source>
        <strain evidence="2">Lak_Megaphage_RVC_AP3_GC26</strain>
    </source>
</reference>
<feature type="transmembrane region" description="Helical" evidence="1">
    <location>
        <begin position="800"/>
        <end position="823"/>
    </location>
</feature>
<dbReference type="EMBL" id="OR769219">
    <property type="protein sequence ID" value="WQJ51307.1"/>
    <property type="molecule type" value="Genomic_DNA"/>
</dbReference>
<feature type="transmembrane region" description="Helical" evidence="1">
    <location>
        <begin position="769"/>
        <end position="793"/>
    </location>
</feature>
<keyword evidence="3" id="KW-1185">Reference proteome</keyword>
<sequence length="949" mass="110414">MTKEEKIYLDDLITKALTIDTDEIEGQQTINLNDINLCAVDYAKSDITTDFKDIVGSTDLSVLQNLYNDKDLWKLIVTPPEDVPDILSDIDTSTRVIIEFSDATVKDPTPVEYTLNVKPGDTIDNNTIIGSVKQDGKMKPLKSIFEKGRVMSSNNGEDYFRLYPSKCNRHIVLENTLLGMNEDFNVVEDISAVNEEFQKEGYLYALITNNLCQSLLPCVLARRYRGTYTRKNTVSGRYQQNSGWYLDSSDISYDNLDISIISAKKKEGFKNNKKYDTSLFTFDIVNDKLNTGVTIFDTSIMMNLNESQDEFGSSIIAEDVTKSDMKSWRKRAKKKRKRKKVKREIKDKAYRQTNRIKTASNPYEAIQKESKRLLDAREKYVNDIIKIYKSLDTLPLCKYDKNYTDCKFLINEHIDSDVYKNVKQYDDDFSYIPIGDADSYQNYYYSLLTNINLLPGTSDKYSQEFYNLITDIINKRVIVEERKDSDLMLDFMNLFNDNVKHIFNNINGKNVSETKIKQEFNKFKQLISSYVQNENKAYKEKITKQFTVDNKEKYGQELDDTAIQNAGEKYSGDNEYKQIYDYIASLYKYDSDEDSDAPNEICSQLATMYTYIKSYDSQKNPYKETDKDKPYIYLELVQEESKKIRAFWDKIIKEYKDCTYDKCYNSLVNLADKMDEYAQWPTPQDITIDNIYYQHYLFENIYPADLDSSINDISIGDYSFPEEVEFPEIPDEYPVDENWALDEMNKHEQLPPDDINAITIKDYPYWKKYFALATLICIVPTFWNCGLDIFPFIQNIPLPCIFIAIKSVYIPIFGIIMVFGIGIRGMYPWPIILYVNVSDQPISILTPLIAILDRLKNTFYGKLDSIEQVPIQSLVNAYIAKLNKEINELKKENMKLDNFKTVIKALKVPKAESIKREFASIVDPSIDMRQRLTRIESLSRKSKAQYLRK</sequence>
<feature type="transmembrane region" description="Helical" evidence="1">
    <location>
        <begin position="829"/>
        <end position="852"/>
    </location>
</feature>
<evidence type="ECO:0000313" key="3">
    <source>
        <dbReference type="Proteomes" id="UP001348805"/>
    </source>
</evidence>
<proteinExistence type="predicted"/>